<evidence type="ECO:0008006" key="4">
    <source>
        <dbReference type="Google" id="ProtNLM"/>
    </source>
</evidence>
<name>A0A533QAD1_9BACT</name>
<organism evidence="2 3">
    <name type="scientific">Candidatus Jettenia ecosi</name>
    <dbReference type="NCBI Taxonomy" id="2494326"/>
    <lineage>
        <taxon>Bacteria</taxon>
        <taxon>Pseudomonadati</taxon>
        <taxon>Planctomycetota</taxon>
        <taxon>Candidatus Brocadiia</taxon>
        <taxon>Candidatus Brocadiales</taxon>
        <taxon>Candidatus Brocadiaceae</taxon>
        <taxon>Candidatus Jettenia</taxon>
    </lineage>
</organism>
<dbReference type="Proteomes" id="UP000319783">
    <property type="component" value="Unassembled WGS sequence"/>
</dbReference>
<keyword evidence="1" id="KW-0732">Signal</keyword>
<sequence length="348" mass="39019">MRILAAVLLLSLFTARAIYAHGECCLSGSLSEATISGITLAPNFGISLQYEYTNMKTIRDGTNSISHNDVLEKKAEEWSMMSMDTKSFSIPTRMIMQKYTLLGVYSFTEKFQFLATVPYVKNDMNMRSITRSPMGMDMIMDMEMDTVEGLGDVTLMGLYTLYTDAPVLPTKKLTLGVGVKTPTGENDEKTDSGKLVHAVMQPGTGSWDPLLFVNYMRAFYPWVFQVNFLYQLTTEGDEGYEFGDKVSLDFVTRYQVTSYLSPGFELNGFYGAKDVDHDDKFSRPETSLLDNTDNTGLVSLSVTPSLQIRIPKTAGSLDLKFQKPIYQNVRGIQQVVDWRAIASVVWAF</sequence>
<evidence type="ECO:0000313" key="2">
    <source>
        <dbReference type="EMBL" id="TLD41259.1"/>
    </source>
</evidence>
<evidence type="ECO:0000256" key="1">
    <source>
        <dbReference type="SAM" id="SignalP"/>
    </source>
</evidence>
<feature type="chain" id="PRO_5021920924" description="Transporter" evidence="1">
    <location>
        <begin position="21"/>
        <end position="348"/>
    </location>
</feature>
<evidence type="ECO:0000313" key="3">
    <source>
        <dbReference type="Proteomes" id="UP000319783"/>
    </source>
</evidence>
<gene>
    <name evidence="2" type="ORF">JETT_2463</name>
</gene>
<reference evidence="2 3" key="1">
    <citation type="submission" date="2019-04" db="EMBL/GenBank/DDBJ databases">
        <title>Genome of a novel bacterium Candidatus Jettenia ecosi reconstructed from metagenome of an anammox bioreactor.</title>
        <authorList>
            <person name="Mardanov A.V."/>
            <person name="Beletsky A.V."/>
            <person name="Ravin N.V."/>
            <person name="Botchkova E.A."/>
            <person name="Litti Y.V."/>
            <person name="Nozhevnikova A.N."/>
        </authorList>
    </citation>
    <scope>NUCLEOTIDE SEQUENCE [LARGE SCALE GENOMIC DNA]</scope>
    <source>
        <strain evidence="2">J2</strain>
    </source>
</reference>
<dbReference type="AlphaFoldDB" id="A0A533QAD1"/>
<protein>
    <recommendedName>
        <fullName evidence="4">Transporter</fullName>
    </recommendedName>
</protein>
<dbReference type="EMBL" id="SULG01000055">
    <property type="protein sequence ID" value="TLD41259.1"/>
    <property type="molecule type" value="Genomic_DNA"/>
</dbReference>
<feature type="signal peptide" evidence="1">
    <location>
        <begin position="1"/>
        <end position="20"/>
    </location>
</feature>
<proteinExistence type="predicted"/>
<accession>A0A533QAD1</accession>
<comment type="caution">
    <text evidence="2">The sequence shown here is derived from an EMBL/GenBank/DDBJ whole genome shotgun (WGS) entry which is preliminary data.</text>
</comment>